<organism evidence="2">
    <name type="scientific">Microbotryum lychnidis-dioicae (strain p1A1 Lamole / MvSl-1064)</name>
    <name type="common">Anther smut fungus</name>
    <dbReference type="NCBI Taxonomy" id="683840"/>
    <lineage>
        <taxon>Eukaryota</taxon>
        <taxon>Fungi</taxon>
        <taxon>Dikarya</taxon>
        <taxon>Basidiomycota</taxon>
        <taxon>Pucciniomycotina</taxon>
        <taxon>Microbotryomycetes</taxon>
        <taxon>Microbotryales</taxon>
        <taxon>Microbotryaceae</taxon>
        <taxon>Microbotryum</taxon>
    </lineage>
</organism>
<dbReference type="EnsemblFungi" id="MVLG_07151T0">
    <property type="protein sequence ID" value="MVLG_07151T0"/>
    <property type="gene ID" value="MVLG_07151"/>
</dbReference>
<feature type="region of interest" description="Disordered" evidence="1">
    <location>
        <begin position="73"/>
        <end position="92"/>
    </location>
</feature>
<sequence>MQFSFELPPTEAIEHFDYSPDNSIWNAFDSSFSSSSSSADSYLDNYAFQLPMGAEDASPLTCGLLTARQATLAESPSSFGSPPLSTPDVEMDMDADSDFGLISEFGVLTAPSDTGLASALPN</sequence>
<dbReference type="EMBL" id="GL541860">
    <property type="protein sequence ID" value="KDE02282.1"/>
    <property type="molecule type" value="Genomic_DNA"/>
</dbReference>
<dbReference type="AlphaFoldDB" id="U5HJG9"/>
<protein>
    <submittedName>
        <fullName evidence="2 3">Uncharacterized protein</fullName>
    </submittedName>
</protein>
<dbReference type="EMBL" id="AEIJ01001054">
    <property type="status" value="NOT_ANNOTATED_CDS"/>
    <property type="molecule type" value="Genomic_DNA"/>
</dbReference>
<reference evidence="4" key="1">
    <citation type="submission" date="2010-11" db="EMBL/GenBank/DDBJ databases">
        <title>The genome sequence of Microbotryum violaceum strain p1A1 Lamole.</title>
        <authorList>
            <person name="Cuomo C."/>
            <person name="Perlin M."/>
            <person name="Young S.K."/>
            <person name="Zeng Q."/>
            <person name="Gargeya S."/>
            <person name="Alvarado L."/>
            <person name="Berlin A."/>
            <person name="Chapman S.B."/>
            <person name="Chen Z."/>
            <person name="Freedman E."/>
            <person name="Gellesch M."/>
            <person name="Goldberg J."/>
            <person name="Griggs A."/>
            <person name="Gujja S."/>
            <person name="Heilman E."/>
            <person name="Heiman D."/>
            <person name="Howarth C."/>
            <person name="Mehta T."/>
            <person name="Neiman D."/>
            <person name="Pearson M."/>
            <person name="Roberts A."/>
            <person name="Saif S."/>
            <person name="Shea T."/>
            <person name="Shenoy N."/>
            <person name="Sisk P."/>
            <person name="Stolte C."/>
            <person name="Sykes S."/>
            <person name="White J."/>
            <person name="Yandava C."/>
            <person name="Haas B."/>
            <person name="Nusbaum C."/>
            <person name="Birren B."/>
        </authorList>
    </citation>
    <scope>NUCLEOTIDE SEQUENCE [LARGE SCALE GENOMIC DNA]</scope>
    <source>
        <strain evidence="4">p1A1 Lamole</strain>
    </source>
</reference>
<evidence type="ECO:0000256" key="1">
    <source>
        <dbReference type="SAM" id="MobiDB-lite"/>
    </source>
</evidence>
<keyword evidence="4" id="KW-1185">Reference proteome</keyword>
<proteinExistence type="predicted"/>
<dbReference type="InParanoid" id="U5HJG9"/>
<gene>
    <name evidence="2" type="ORF">MVLG_07151</name>
</gene>
<evidence type="ECO:0000313" key="4">
    <source>
        <dbReference type="Proteomes" id="UP000017200"/>
    </source>
</evidence>
<dbReference type="Proteomes" id="UP000017200">
    <property type="component" value="Unassembled WGS sequence"/>
</dbReference>
<evidence type="ECO:0000313" key="2">
    <source>
        <dbReference type="EMBL" id="KDE02282.1"/>
    </source>
</evidence>
<reference evidence="2 4" key="3">
    <citation type="journal article" date="2015" name="BMC Genomics">
        <title>Sex and parasites: genomic and transcriptomic analysis of Microbotryum lychnidis-dioicae, the biotrophic and plant-castrating anther smut fungus.</title>
        <authorList>
            <person name="Perlin M.H."/>
            <person name="Amselem J."/>
            <person name="Fontanillas E."/>
            <person name="Toh S.S."/>
            <person name="Chen Z."/>
            <person name="Goldberg J."/>
            <person name="Duplessis S."/>
            <person name="Henrissat B."/>
            <person name="Young S."/>
            <person name="Zeng Q."/>
            <person name="Aguileta G."/>
            <person name="Petit E."/>
            <person name="Badouin H."/>
            <person name="Andrews J."/>
            <person name="Razeeq D."/>
            <person name="Gabaldon T."/>
            <person name="Quesneville H."/>
            <person name="Giraud T."/>
            <person name="Hood M.E."/>
            <person name="Schultz D.J."/>
            <person name="Cuomo C.A."/>
        </authorList>
    </citation>
    <scope>NUCLEOTIDE SEQUENCE [LARGE SCALE GENOMIC DNA]</scope>
    <source>
        <strain evidence="2">P1A1 Lamole</strain>
        <strain evidence="4">p1A1 Lamole</strain>
    </source>
</reference>
<evidence type="ECO:0000313" key="3">
    <source>
        <dbReference type="EnsemblFungi" id="MVLG_07151T0"/>
    </source>
</evidence>
<reference evidence="2" key="2">
    <citation type="submission" date="2010-11" db="EMBL/GenBank/DDBJ databases">
        <authorList>
            <consortium name="The Broad Institute Genome Sequencing Platform"/>
            <person name="Earl A."/>
            <person name="Ward D."/>
            <person name="Feldgarden M."/>
            <person name="Gevers D."/>
            <person name="Butler R."/>
            <person name="Young S.K."/>
            <person name="Zeng Q."/>
            <person name="Gargeya S."/>
            <person name="Fitzgerald M."/>
            <person name="Haas B."/>
            <person name="Abouelleil A."/>
            <person name="Alvarado L."/>
            <person name="Arachchi H.M."/>
            <person name="Berlin A."/>
            <person name="Brown A."/>
            <person name="Chapman S.B."/>
            <person name="Chen Z."/>
            <person name="Dunbar C."/>
            <person name="Freedman E."/>
            <person name="Gearin G."/>
            <person name="Gellesch M."/>
            <person name="Goldberg J."/>
            <person name="Griggs A."/>
            <person name="Gujja S."/>
            <person name="Heilman E."/>
            <person name="Heiman D."/>
            <person name="Howarth C."/>
            <person name="Larson L."/>
            <person name="Lui A."/>
            <person name="MacDonald P.J.P."/>
            <person name="Mehta T."/>
            <person name="Montmayeur A."/>
            <person name="Murphy C."/>
            <person name="Neiman D."/>
            <person name="Pearson M."/>
            <person name="Priest M."/>
            <person name="Roberts A."/>
            <person name="Saif S."/>
            <person name="Shea T."/>
            <person name="Shenoy N."/>
            <person name="Sisk P."/>
            <person name="Stolte C."/>
            <person name="Sykes S."/>
            <person name="White J."/>
            <person name="Yandava C."/>
            <person name="Wortman J."/>
            <person name="Nusbaum C."/>
            <person name="Birren B."/>
        </authorList>
    </citation>
    <scope>NUCLEOTIDE SEQUENCE</scope>
    <source>
        <strain evidence="2">P1A1 Lamole</strain>
    </source>
</reference>
<dbReference type="HOGENOM" id="CLU_2028466_0_0_1"/>
<name>U5HJG9_USTV1</name>
<accession>U5HJG9</accession>
<reference evidence="3" key="4">
    <citation type="submission" date="2015-06" db="UniProtKB">
        <authorList>
            <consortium name="EnsemblFungi"/>
        </authorList>
    </citation>
    <scope>IDENTIFICATION</scope>
</reference>